<gene>
    <name evidence="1" type="ORF">SAMN04244560_02806</name>
</gene>
<organism evidence="1 2">
    <name type="scientific">Thermoanaerobacter thermohydrosulfuricus</name>
    <name type="common">Clostridium thermohydrosulfuricum</name>
    <dbReference type="NCBI Taxonomy" id="1516"/>
    <lineage>
        <taxon>Bacteria</taxon>
        <taxon>Bacillati</taxon>
        <taxon>Bacillota</taxon>
        <taxon>Clostridia</taxon>
        <taxon>Thermoanaerobacterales</taxon>
        <taxon>Thermoanaerobacteraceae</taxon>
        <taxon>Thermoanaerobacter</taxon>
    </lineage>
</organism>
<name>A0A1G7WHH0_THETY</name>
<reference evidence="1 2" key="1">
    <citation type="submission" date="2016-10" db="EMBL/GenBank/DDBJ databases">
        <authorList>
            <person name="de Groot N.N."/>
        </authorList>
    </citation>
    <scope>NUCLEOTIDE SEQUENCE [LARGE SCALE GENOMIC DNA]</scope>
    <source>
        <strain evidence="1 2">DSM 569</strain>
    </source>
</reference>
<sequence length="50" mass="5745">MKEIALFVAEKLAPIKGVLSTTTHFILKRYKKDGVLFEENQDNKRLVITP</sequence>
<proteinExistence type="predicted"/>
<accession>A0A1G7WHH0</accession>
<dbReference type="AlphaFoldDB" id="A0A1G7WHH0"/>
<evidence type="ECO:0000313" key="1">
    <source>
        <dbReference type="EMBL" id="SDG71406.1"/>
    </source>
</evidence>
<protein>
    <recommendedName>
        <fullName evidence="3">AsnC family protein</fullName>
    </recommendedName>
</protein>
<dbReference type="Gene3D" id="3.30.70.920">
    <property type="match status" value="1"/>
</dbReference>
<evidence type="ECO:0000313" key="2">
    <source>
        <dbReference type="Proteomes" id="UP000183404"/>
    </source>
</evidence>
<dbReference type="Proteomes" id="UP000183404">
    <property type="component" value="Unassembled WGS sequence"/>
</dbReference>
<dbReference type="EMBL" id="FNBS01000121">
    <property type="protein sequence ID" value="SDG71406.1"/>
    <property type="molecule type" value="Genomic_DNA"/>
</dbReference>
<evidence type="ECO:0008006" key="3">
    <source>
        <dbReference type="Google" id="ProtNLM"/>
    </source>
</evidence>